<dbReference type="EMBL" id="FZMO01000005">
    <property type="protein sequence ID" value="SNQ45561.1"/>
    <property type="molecule type" value="Genomic_DNA"/>
</dbReference>
<feature type="region of interest" description="Disordered" evidence="2">
    <location>
        <begin position="1"/>
        <end position="23"/>
    </location>
</feature>
<evidence type="ECO:0000313" key="5">
    <source>
        <dbReference type="Proteomes" id="UP000234331"/>
    </source>
</evidence>
<dbReference type="InterPro" id="IPR009061">
    <property type="entry name" value="DNA-bd_dom_put_sf"/>
</dbReference>
<dbReference type="PROSITE" id="PS50937">
    <property type="entry name" value="HTH_MERR_2"/>
    <property type="match status" value="1"/>
</dbReference>
<feature type="region of interest" description="Disordered" evidence="2">
    <location>
        <begin position="220"/>
        <end position="247"/>
    </location>
</feature>
<accession>A0A2I2KIR9</accession>
<dbReference type="PANTHER" id="PTHR30204">
    <property type="entry name" value="REDOX-CYCLING DRUG-SENSING TRANSCRIPTIONAL ACTIVATOR SOXR"/>
    <property type="match status" value="1"/>
</dbReference>
<protein>
    <recommendedName>
        <fullName evidence="3">HTH merR-type domain-containing protein</fullName>
    </recommendedName>
</protein>
<dbReference type="PANTHER" id="PTHR30204:SF3">
    <property type="entry name" value="HTH MERR-TYPE DOMAIN-CONTAINING PROTEIN"/>
    <property type="match status" value="1"/>
</dbReference>
<gene>
    <name evidence="4" type="ORF">FRACA_1020019</name>
</gene>
<evidence type="ECO:0000256" key="2">
    <source>
        <dbReference type="SAM" id="MobiDB-lite"/>
    </source>
</evidence>
<dbReference type="SUPFAM" id="SSF46955">
    <property type="entry name" value="Putative DNA-binding domain"/>
    <property type="match status" value="1"/>
</dbReference>
<dbReference type="GO" id="GO:0003700">
    <property type="term" value="F:DNA-binding transcription factor activity"/>
    <property type="evidence" value="ECO:0007669"/>
    <property type="project" value="InterPro"/>
</dbReference>
<proteinExistence type="predicted"/>
<dbReference type="Proteomes" id="UP000234331">
    <property type="component" value="Unassembled WGS sequence"/>
</dbReference>
<sequence>MAPTGEVAHVPFVRDAGRRRPRADRFAAVMERTRPDRTSGMATRDARPPGRPGSNGGWGWHGGEVRTTMIEQGQLFPDEIPDPPGDDVGYRGPTACAAAGITYRQLDYWARTGLVVPSVRGASGSGSQRLYSFRDVLVLRVVRKLLEAGVSLQNIRVAVEHLRTRGVDDLAQLTLISDGSTVYECTSDDQVIDLVRGGQGVFAIAVGRALRDMRGQLAELPCERPGEPPTTHPGDELASRRTRRSTA</sequence>
<dbReference type="Pfam" id="PF13411">
    <property type="entry name" value="MerR_1"/>
    <property type="match status" value="1"/>
</dbReference>
<dbReference type="Gene3D" id="1.10.1660.10">
    <property type="match status" value="1"/>
</dbReference>
<dbReference type="InterPro" id="IPR047057">
    <property type="entry name" value="MerR_fam"/>
</dbReference>
<dbReference type="InterPro" id="IPR000551">
    <property type="entry name" value="MerR-type_HTH_dom"/>
</dbReference>
<dbReference type="AlphaFoldDB" id="A0A2I2KIR9"/>
<name>A0A2I2KIR9_9ACTN</name>
<dbReference type="SMART" id="SM00422">
    <property type="entry name" value="HTH_MERR"/>
    <property type="match status" value="1"/>
</dbReference>
<reference evidence="4 5" key="1">
    <citation type="submission" date="2017-06" db="EMBL/GenBank/DDBJ databases">
        <authorList>
            <person name="Kim H.J."/>
            <person name="Triplett B.A."/>
        </authorList>
    </citation>
    <scope>NUCLEOTIDE SEQUENCE [LARGE SCALE GENOMIC DNA]</scope>
    <source>
        <strain evidence="4">FRACA_ARgP5</strain>
    </source>
</reference>
<organism evidence="4 5">
    <name type="scientific">Frankia canadensis</name>
    <dbReference type="NCBI Taxonomy" id="1836972"/>
    <lineage>
        <taxon>Bacteria</taxon>
        <taxon>Bacillati</taxon>
        <taxon>Actinomycetota</taxon>
        <taxon>Actinomycetes</taxon>
        <taxon>Frankiales</taxon>
        <taxon>Frankiaceae</taxon>
        <taxon>Frankia</taxon>
    </lineage>
</organism>
<evidence type="ECO:0000256" key="1">
    <source>
        <dbReference type="ARBA" id="ARBA00023125"/>
    </source>
</evidence>
<dbReference type="GO" id="GO:0003677">
    <property type="term" value="F:DNA binding"/>
    <property type="evidence" value="ECO:0007669"/>
    <property type="project" value="UniProtKB-KW"/>
</dbReference>
<evidence type="ECO:0000313" key="4">
    <source>
        <dbReference type="EMBL" id="SNQ45561.1"/>
    </source>
</evidence>
<keyword evidence="1" id="KW-0238">DNA-binding</keyword>
<feature type="region of interest" description="Disordered" evidence="2">
    <location>
        <begin position="35"/>
        <end position="58"/>
    </location>
</feature>
<evidence type="ECO:0000259" key="3">
    <source>
        <dbReference type="PROSITE" id="PS50937"/>
    </source>
</evidence>
<keyword evidence="5" id="KW-1185">Reference proteome</keyword>
<feature type="domain" description="HTH merR-type" evidence="3">
    <location>
        <begin position="98"/>
        <end position="161"/>
    </location>
</feature>